<dbReference type="GO" id="GO:0016020">
    <property type="term" value="C:membrane"/>
    <property type="evidence" value="ECO:0007669"/>
    <property type="project" value="TreeGrafter"/>
</dbReference>
<dbReference type="Proteomes" id="UP001146793">
    <property type="component" value="Unassembled WGS sequence"/>
</dbReference>
<dbReference type="EMBL" id="JANTQA010000021">
    <property type="protein sequence ID" value="KAJ3446156.1"/>
    <property type="molecule type" value="Genomic_DNA"/>
</dbReference>
<evidence type="ECO:0000256" key="1">
    <source>
        <dbReference type="SAM" id="MobiDB-lite"/>
    </source>
</evidence>
<accession>A0AAV7ZZE1</accession>
<protein>
    <submittedName>
        <fullName evidence="3">Uncharacterized protein</fullName>
    </submittedName>
</protein>
<evidence type="ECO:0000313" key="4">
    <source>
        <dbReference type="Proteomes" id="UP001146793"/>
    </source>
</evidence>
<evidence type="ECO:0000256" key="2">
    <source>
        <dbReference type="SAM" id="Phobius"/>
    </source>
</evidence>
<gene>
    <name evidence="3" type="ORF">M0812_08693</name>
</gene>
<comment type="caution">
    <text evidence="3">The sequence shown here is derived from an EMBL/GenBank/DDBJ whole genome shotgun (WGS) entry which is preliminary data.</text>
</comment>
<feature type="transmembrane region" description="Helical" evidence="2">
    <location>
        <begin position="160"/>
        <end position="182"/>
    </location>
</feature>
<feature type="transmembrane region" description="Helical" evidence="2">
    <location>
        <begin position="220"/>
        <end position="240"/>
    </location>
</feature>
<sequence length="377" mass="44238">MKKKINFEFNSLKHEDLLFPKFLKTIKGLYITFFIRIIFLIFTLSNVILSMTTDLQNGEYFTYLTEWTTILQMMYILLIVIETGVMIFKLTKQKEKNEQADGINNKQEKKKRKKLKRGSSGLSLDLSSVEDNEIILAPEEGNKFEYDFGSKTKSGNYEKFLWIFWQIVAVYSFLVVIFFYSVRQQRESNEKLKFIDVSLQGLNIIPTIIEIFLNRMRLPILHLVFIILFSFLYFLIYIIYFFVSDKPAYEEINPKTKSGWIWIVVIILMSIALFLVVKLIALARDKIWANCDNDSIHDKKDYQPKQNAKHSSKDEEDEPLHNTTIDNKDKEFHIIMGDGNDKDLQETSSSDKFKDYQSSEIGSSELDNPFHSTSERD</sequence>
<keyword evidence="2" id="KW-0812">Transmembrane</keyword>
<name>A0AAV7ZZE1_9EUKA</name>
<dbReference type="PANTHER" id="PTHR12242">
    <property type="entry name" value="OS02G0130600 PROTEIN-RELATED"/>
    <property type="match status" value="1"/>
</dbReference>
<feature type="transmembrane region" description="Helical" evidence="2">
    <location>
        <begin position="260"/>
        <end position="281"/>
    </location>
</feature>
<keyword evidence="2" id="KW-0472">Membrane</keyword>
<feature type="region of interest" description="Disordered" evidence="1">
    <location>
        <begin position="299"/>
        <end position="377"/>
    </location>
</feature>
<dbReference type="AlphaFoldDB" id="A0AAV7ZZE1"/>
<proteinExistence type="predicted"/>
<evidence type="ECO:0000313" key="3">
    <source>
        <dbReference type="EMBL" id="KAJ3446156.1"/>
    </source>
</evidence>
<feature type="compositionally biased region" description="Basic and acidic residues" evidence="1">
    <location>
        <begin position="326"/>
        <end position="357"/>
    </location>
</feature>
<keyword evidence="2" id="KW-1133">Transmembrane helix</keyword>
<feature type="compositionally biased region" description="Polar residues" evidence="1">
    <location>
        <begin position="358"/>
        <end position="377"/>
    </location>
</feature>
<feature type="transmembrane region" description="Helical" evidence="2">
    <location>
        <begin position="28"/>
        <end position="49"/>
    </location>
</feature>
<feature type="transmembrane region" description="Helical" evidence="2">
    <location>
        <begin position="194"/>
        <end position="213"/>
    </location>
</feature>
<organism evidence="3 4">
    <name type="scientific">Anaeramoeba flamelloides</name>
    <dbReference type="NCBI Taxonomy" id="1746091"/>
    <lineage>
        <taxon>Eukaryota</taxon>
        <taxon>Metamonada</taxon>
        <taxon>Anaeramoebidae</taxon>
        <taxon>Anaeramoeba</taxon>
    </lineage>
</organism>
<reference evidence="3" key="1">
    <citation type="submission" date="2022-08" db="EMBL/GenBank/DDBJ databases">
        <title>Novel sulphate-reducing endosymbionts in the free-living metamonad Anaeramoeba.</title>
        <authorList>
            <person name="Jerlstrom-Hultqvist J."/>
            <person name="Cepicka I."/>
            <person name="Gallot-Lavallee L."/>
            <person name="Salas-Leiva D."/>
            <person name="Curtis B.A."/>
            <person name="Zahonova K."/>
            <person name="Pipaliya S."/>
            <person name="Dacks J."/>
            <person name="Roger A.J."/>
        </authorList>
    </citation>
    <scope>NUCLEOTIDE SEQUENCE</scope>
    <source>
        <strain evidence="3">Busselton2</strain>
    </source>
</reference>
<feature type="transmembrane region" description="Helical" evidence="2">
    <location>
        <begin position="69"/>
        <end position="88"/>
    </location>
</feature>